<name>A0A2T0PS82_9ACTN</name>
<gene>
    <name evidence="1" type="ORF">CLV72_11442</name>
</gene>
<dbReference type="Proteomes" id="UP000237846">
    <property type="component" value="Unassembled WGS sequence"/>
</dbReference>
<dbReference type="RefSeq" id="WP_106253703.1">
    <property type="nucleotide sequence ID" value="NZ_PVZC01000014.1"/>
</dbReference>
<reference evidence="1 2" key="1">
    <citation type="submission" date="2018-03" db="EMBL/GenBank/DDBJ databases">
        <title>Genomic Encyclopedia of Archaeal and Bacterial Type Strains, Phase II (KMG-II): from individual species to whole genera.</title>
        <authorList>
            <person name="Goeker M."/>
        </authorList>
    </citation>
    <scope>NUCLEOTIDE SEQUENCE [LARGE SCALE GENOMIC DNA]</scope>
    <source>
        <strain evidence="1 2">DSM 45601</strain>
    </source>
</reference>
<dbReference type="AlphaFoldDB" id="A0A2T0PS82"/>
<organism evidence="1 2">
    <name type="scientific">Allonocardiopsis opalescens</name>
    <dbReference type="NCBI Taxonomy" id="1144618"/>
    <lineage>
        <taxon>Bacteria</taxon>
        <taxon>Bacillati</taxon>
        <taxon>Actinomycetota</taxon>
        <taxon>Actinomycetes</taxon>
        <taxon>Streptosporangiales</taxon>
        <taxon>Allonocardiopsis</taxon>
    </lineage>
</organism>
<proteinExistence type="predicted"/>
<protein>
    <submittedName>
        <fullName evidence="1">AAA domain-containing protein</fullName>
    </submittedName>
</protein>
<dbReference type="SUPFAM" id="SSF52540">
    <property type="entry name" value="P-loop containing nucleoside triphosphate hydrolases"/>
    <property type="match status" value="1"/>
</dbReference>
<comment type="caution">
    <text evidence="1">The sequence shown here is derived from an EMBL/GenBank/DDBJ whole genome shotgun (WGS) entry which is preliminary data.</text>
</comment>
<dbReference type="Pfam" id="PF13671">
    <property type="entry name" value="AAA_33"/>
    <property type="match status" value="1"/>
</dbReference>
<accession>A0A2T0PS82</accession>
<evidence type="ECO:0000313" key="1">
    <source>
        <dbReference type="EMBL" id="PRX91760.1"/>
    </source>
</evidence>
<dbReference type="Gene3D" id="3.40.50.300">
    <property type="entry name" value="P-loop containing nucleotide triphosphate hydrolases"/>
    <property type="match status" value="1"/>
</dbReference>
<keyword evidence="2" id="KW-1185">Reference proteome</keyword>
<dbReference type="InterPro" id="IPR027417">
    <property type="entry name" value="P-loop_NTPase"/>
</dbReference>
<dbReference type="EMBL" id="PVZC01000014">
    <property type="protein sequence ID" value="PRX91760.1"/>
    <property type="molecule type" value="Genomic_DNA"/>
</dbReference>
<sequence>MDDLRGREGGVLRYPGRALVVVAGLPGAGKSTLLRRVYGLTGAESESVREDGVEVLDSQQARNRLARWLWWSPYPLWRPLVHLWYLAGMWAALRRPGAVVLHDCGTRRMLLLMLCAAAGRLGREVHLVMIDVPPALARAGQYRRGRLVGGRSFATHCRRWTALTDAVRHSPGTAVPGVTSAVLLDRTAAARVAGFAFGAHPVDSATR</sequence>
<evidence type="ECO:0000313" key="2">
    <source>
        <dbReference type="Proteomes" id="UP000237846"/>
    </source>
</evidence>